<feature type="transmembrane region" description="Helical" evidence="10">
    <location>
        <begin position="187"/>
        <end position="208"/>
    </location>
</feature>
<evidence type="ECO:0000256" key="7">
    <source>
        <dbReference type="ARBA" id="ARBA00023136"/>
    </source>
</evidence>
<feature type="transmembrane region" description="Helical" evidence="10">
    <location>
        <begin position="91"/>
        <end position="110"/>
    </location>
</feature>
<comment type="subcellular location">
    <subcellularLocation>
        <location evidence="1">Membrane</location>
        <topology evidence="1">Multi-pass membrane protein</topology>
    </subcellularLocation>
</comment>
<gene>
    <name evidence="12" type="ORF">H9L22_08810</name>
</gene>
<feature type="transmembrane region" description="Helical" evidence="10">
    <location>
        <begin position="29"/>
        <end position="51"/>
    </location>
</feature>
<feature type="transmembrane region" description="Helical" evidence="10">
    <location>
        <begin position="143"/>
        <end position="166"/>
    </location>
</feature>
<protein>
    <submittedName>
        <fullName evidence="12">Vitamin K epoxide reductase family protein</fullName>
    </submittedName>
</protein>
<evidence type="ECO:0000256" key="8">
    <source>
        <dbReference type="ARBA" id="ARBA00023157"/>
    </source>
</evidence>
<proteinExistence type="inferred from homology"/>
<evidence type="ECO:0000256" key="6">
    <source>
        <dbReference type="ARBA" id="ARBA00023002"/>
    </source>
</evidence>
<dbReference type="Proteomes" id="UP000516117">
    <property type="component" value="Chromosome"/>
</dbReference>
<dbReference type="AlphaFoldDB" id="A0A7H0H9U4"/>
<dbReference type="EMBL" id="CP060789">
    <property type="protein sequence ID" value="QNP57310.1"/>
    <property type="molecule type" value="Genomic_DNA"/>
</dbReference>
<feature type="transmembrane region" description="Helical" evidence="10">
    <location>
        <begin position="117"/>
        <end position="137"/>
    </location>
</feature>
<keyword evidence="4" id="KW-0874">Quinone</keyword>
<evidence type="ECO:0000256" key="9">
    <source>
        <dbReference type="ARBA" id="ARBA00023284"/>
    </source>
</evidence>
<sequence length="218" mass="24049">MVHDAPSGDATLTAPAVDGRVTPPDRSRYFLFGEMLIFSIVSLVASFVLSYDALVLAGNPDAELACSINAIFDCAKVGLTPQANVFGFPNAFLGLISEPVVMTIAVLGLSRIRFPKWFMFTANIFYFLGVVFAYWLLFQSTFVIGALCPWCLTVTLATTFVFFSMTQWNILEGNLYLPPAALEKARAFVKAGWMTIVLIAWLAAVVLLEVLKWGFFLF</sequence>
<evidence type="ECO:0000313" key="13">
    <source>
        <dbReference type="Proteomes" id="UP000516117"/>
    </source>
</evidence>
<evidence type="ECO:0000256" key="4">
    <source>
        <dbReference type="ARBA" id="ARBA00022719"/>
    </source>
</evidence>
<reference evidence="12 13" key="1">
    <citation type="submission" date="2020-08" db="EMBL/GenBank/DDBJ databases">
        <title>Genome sequence of Tessaracoccus defluvii JCM 17540T.</title>
        <authorList>
            <person name="Hyun D.-W."/>
            <person name="Bae J.-W."/>
        </authorList>
    </citation>
    <scope>NUCLEOTIDE SEQUENCE [LARGE SCALE GENOMIC DNA]</scope>
    <source>
        <strain evidence="12 13">JCM 17540</strain>
    </source>
</reference>
<dbReference type="InterPro" id="IPR012932">
    <property type="entry name" value="VKOR"/>
</dbReference>
<comment type="similarity">
    <text evidence="2">Belongs to the VKOR family.</text>
</comment>
<evidence type="ECO:0000313" key="12">
    <source>
        <dbReference type="EMBL" id="QNP57310.1"/>
    </source>
</evidence>
<keyword evidence="8" id="KW-1015">Disulfide bond</keyword>
<keyword evidence="13" id="KW-1185">Reference proteome</keyword>
<dbReference type="SMART" id="SM00756">
    <property type="entry name" value="VKc"/>
    <property type="match status" value="1"/>
</dbReference>
<dbReference type="InterPro" id="IPR041714">
    <property type="entry name" value="VKOR_Actinobacteria"/>
</dbReference>
<dbReference type="RefSeq" id="WP_187722399.1">
    <property type="nucleotide sequence ID" value="NZ_BAABBL010000006.1"/>
</dbReference>
<evidence type="ECO:0000256" key="10">
    <source>
        <dbReference type="SAM" id="Phobius"/>
    </source>
</evidence>
<keyword evidence="3 10" id="KW-0812">Transmembrane</keyword>
<dbReference type="GO" id="GO:0016491">
    <property type="term" value="F:oxidoreductase activity"/>
    <property type="evidence" value="ECO:0007669"/>
    <property type="project" value="UniProtKB-KW"/>
</dbReference>
<evidence type="ECO:0000256" key="1">
    <source>
        <dbReference type="ARBA" id="ARBA00004141"/>
    </source>
</evidence>
<accession>A0A7H0H9U4</accession>
<evidence type="ECO:0000256" key="2">
    <source>
        <dbReference type="ARBA" id="ARBA00006214"/>
    </source>
</evidence>
<keyword evidence="5 10" id="KW-1133">Transmembrane helix</keyword>
<keyword evidence="7 10" id="KW-0472">Membrane</keyword>
<organism evidence="12 13">
    <name type="scientific">Tessaracoccus defluvii</name>
    <dbReference type="NCBI Taxonomy" id="1285901"/>
    <lineage>
        <taxon>Bacteria</taxon>
        <taxon>Bacillati</taxon>
        <taxon>Actinomycetota</taxon>
        <taxon>Actinomycetes</taxon>
        <taxon>Propionibacteriales</taxon>
        <taxon>Propionibacteriaceae</taxon>
        <taxon>Tessaracoccus</taxon>
    </lineage>
</organism>
<dbReference type="Gene3D" id="1.20.1440.130">
    <property type="entry name" value="VKOR domain"/>
    <property type="match status" value="1"/>
</dbReference>
<evidence type="ECO:0000259" key="11">
    <source>
        <dbReference type="SMART" id="SM00756"/>
    </source>
</evidence>
<dbReference type="GO" id="GO:0048038">
    <property type="term" value="F:quinone binding"/>
    <property type="evidence" value="ECO:0007669"/>
    <property type="project" value="UniProtKB-KW"/>
</dbReference>
<dbReference type="Pfam" id="PF07884">
    <property type="entry name" value="VKOR"/>
    <property type="match status" value="1"/>
</dbReference>
<dbReference type="CDD" id="cd12922">
    <property type="entry name" value="VKOR_5"/>
    <property type="match status" value="1"/>
</dbReference>
<evidence type="ECO:0000256" key="3">
    <source>
        <dbReference type="ARBA" id="ARBA00022692"/>
    </source>
</evidence>
<keyword evidence="9" id="KW-0676">Redox-active center</keyword>
<dbReference type="KEGG" id="tdf:H9L22_08810"/>
<keyword evidence="6" id="KW-0560">Oxidoreductase</keyword>
<evidence type="ECO:0000256" key="5">
    <source>
        <dbReference type="ARBA" id="ARBA00022989"/>
    </source>
</evidence>
<name>A0A7H0H9U4_9ACTN</name>
<feature type="domain" description="Vitamin K epoxide reductase" evidence="11">
    <location>
        <begin position="25"/>
        <end position="169"/>
    </location>
</feature>
<dbReference type="GO" id="GO:0016020">
    <property type="term" value="C:membrane"/>
    <property type="evidence" value="ECO:0007669"/>
    <property type="project" value="UniProtKB-SubCell"/>
</dbReference>
<dbReference type="InterPro" id="IPR038354">
    <property type="entry name" value="VKOR_sf"/>
</dbReference>